<keyword evidence="6 17" id="KW-0808">Transferase</keyword>
<evidence type="ECO:0000256" key="10">
    <source>
        <dbReference type="ARBA" id="ARBA00023136"/>
    </source>
</evidence>
<feature type="transmembrane region" description="Helical" evidence="15">
    <location>
        <begin position="107"/>
        <end position="131"/>
    </location>
</feature>
<evidence type="ECO:0000256" key="1">
    <source>
        <dbReference type="ARBA" id="ARBA00004651"/>
    </source>
</evidence>
<feature type="transmembrane region" description="Helical" evidence="15">
    <location>
        <begin position="313"/>
        <end position="337"/>
    </location>
</feature>
<evidence type="ECO:0000256" key="5">
    <source>
        <dbReference type="ARBA" id="ARBA00022475"/>
    </source>
</evidence>
<dbReference type="GO" id="GO:0055091">
    <property type="term" value="P:phospholipid homeostasis"/>
    <property type="evidence" value="ECO:0007669"/>
    <property type="project" value="TreeGrafter"/>
</dbReference>
<dbReference type="GO" id="GO:0050071">
    <property type="term" value="F:phosphatidylglycerol lysyltransferase activity"/>
    <property type="evidence" value="ECO:0007669"/>
    <property type="project" value="UniProtKB-EC"/>
</dbReference>
<feature type="transmembrane region" description="Helical" evidence="15">
    <location>
        <begin position="358"/>
        <end position="380"/>
    </location>
</feature>
<organism evidence="17 18">
    <name type="scientific">Paracoccus halophilus</name>
    <dbReference type="NCBI Taxonomy" id="376733"/>
    <lineage>
        <taxon>Bacteria</taxon>
        <taxon>Pseudomonadati</taxon>
        <taxon>Pseudomonadota</taxon>
        <taxon>Alphaproteobacteria</taxon>
        <taxon>Rhodobacterales</taxon>
        <taxon>Paracoccaceae</taxon>
        <taxon>Paracoccus</taxon>
    </lineage>
</organism>
<dbReference type="PANTHER" id="PTHR34697">
    <property type="entry name" value="PHOSPHATIDYLGLYCEROL LYSYLTRANSFERASE"/>
    <property type="match status" value="1"/>
</dbReference>
<dbReference type="OrthoDB" id="145485at2"/>
<feature type="compositionally biased region" description="Polar residues" evidence="14">
    <location>
        <begin position="1"/>
        <end position="10"/>
    </location>
</feature>
<reference evidence="17 18" key="1">
    <citation type="submission" date="2016-10" db="EMBL/GenBank/DDBJ databases">
        <authorList>
            <person name="de Groot N.N."/>
        </authorList>
    </citation>
    <scope>NUCLEOTIDE SEQUENCE [LARGE SCALE GENOMIC DNA]</scope>
    <source>
        <strain evidence="17 18">CGMCC 1.6117</strain>
    </source>
</reference>
<dbReference type="NCBIfam" id="NF033480">
    <property type="entry name" value="bifunc_MprF"/>
    <property type="match status" value="1"/>
</dbReference>
<feature type="transmembrane region" description="Helical" evidence="15">
    <location>
        <begin position="37"/>
        <end position="55"/>
    </location>
</feature>
<feature type="transmembrane region" description="Helical" evidence="15">
    <location>
        <begin position="485"/>
        <end position="506"/>
    </location>
</feature>
<evidence type="ECO:0000256" key="8">
    <source>
        <dbReference type="ARBA" id="ARBA00022989"/>
    </source>
</evidence>
<dbReference type="InterPro" id="IPR016181">
    <property type="entry name" value="Acyl_CoA_acyltransferase"/>
</dbReference>
<protein>
    <recommendedName>
        <fullName evidence="4">Phosphatidylglycerol lysyltransferase</fullName>
        <ecNumber evidence="3">2.3.2.3</ecNumber>
    </recommendedName>
    <alternativeName>
        <fullName evidence="12">Lysylphosphatidylglycerol synthase</fullName>
    </alternativeName>
</protein>
<evidence type="ECO:0000256" key="14">
    <source>
        <dbReference type="SAM" id="MobiDB-lite"/>
    </source>
</evidence>
<feature type="transmembrane region" description="Helical" evidence="15">
    <location>
        <begin position="455"/>
        <end position="473"/>
    </location>
</feature>
<gene>
    <name evidence="17" type="ORF">SAMN04487972_10682</name>
</gene>
<feature type="transmembrane region" description="Helical" evidence="15">
    <location>
        <begin position="261"/>
        <end position="280"/>
    </location>
</feature>
<feature type="transmembrane region" description="Helical" evidence="15">
    <location>
        <begin position="188"/>
        <end position="212"/>
    </location>
</feature>
<feature type="compositionally biased region" description="Basic and acidic residues" evidence="14">
    <location>
        <begin position="13"/>
        <end position="28"/>
    </location>
</feature>
<dbReference type="AlphaFoldDB" id="A0A1I0TAV0"/>
<feature type="transmembrane region" description="Helical" evidence="15">
    <location>
        <begin position="529"/>
        <end position="549"/>
    </location>
</feature>
<comment type="catalytic activity">
    <reaction evidence="13">
        <text>L-lysyl-tRNA(Lys) + a 1,2-diacyl-sn-glycero-3-phospho-(1'-sn-glycerol) = a 1,2-diacyl-sn-glycero-3-phospho-1'-(3'-O-L-lysyl)-sn-glycerol + tRNA(Lys)</text>
        <dbReference type="Rhea" id="RHEA:10668"/>
        <dbReference type="Rhea" id="RHEA-COMP:9696"/>
        <dbReference type="Rhea" id="RHEA-COMP:9697"/>
        <dbReference type="ChEBI" id="CHEBI:64716"/>
        <dbReference type="ChEBI" id="CHEBI:75792"/>
        <dbReference type="ChEBI" id="CHEBI:78442"/>
        <dbReference type="ChEBI" id="CHEBI:78529"/>
        <dbReference type="EC" id="2.3.2.3"/>
    </reaction>
</comment>
<dbReference type="RefSeq" id="WP_081967478.1">
    <property type="nucleotide sequence ID" value="NZ_FOJO01000006.1"/>
</dbReference>
<dbReference type="EC" id="2.3.2.3" evidence="3"/>
<keyword evidence="10 15" id="KW-0472">Membrane</keyword>
<dbReference type="Pfam" id="PF03706">
    <property type="entry name" value="LPG_synthase_TM"/>
    <property type="match status" value="1"/>
</dbReference>
<dbReference type="InterPro" id="IPR022791">
    <property type="entry name" value="L-PG_synthase/AglD"/>
</dbReference>
<evidence type="ECO:0000256" key="4">
    <source>
        <dbReference type="ARBA" id="ARBA00021546"/>
    </source>
</evidence>
<keyword evidence="11" id="KW-0046">Antibiotic resistance</keyword>
<feature type="transmembrane region" description="Helical" evidence="15">
    <location>
        <begin position="400"/>
        <end position="424"/>
    </location>
</feature>
<keyword evidence="7 15" id="KW-0812">Transmembrane</keyword>
<keyword evidence="9" id="KW-0443">Lipid metabolism</keyword>
<feature type="transmembrane region" description="Helical" evidence="15">
    <location>
        <begin position="431"/>
        <end position="449"/>
    </location>
</feature>
<dbReference type="InterPro" id="IPR024320">
    <property type="entry name" value="LPG_synthase_C"/>
</dbReference>
<dbReference type="Pfam" id="PF09924">
    <property type="entry name" value="LPG_synthase_C"/>
    <property type="match status" value="1"/>
</dbReference>
<name>A0A1I0TAV0_9RHOB</name>
<evidence type="ECO:0000256" key="6">
    <source>
        <dbReference type="ARBA" id="ARBA00022679"/>
    </source>
</evidence>
<evidence type="ECO:0000256" key="7">
    <source>
        <dbReference type="ARBA" id="ARBA00022692"/>
    </source>
</evidence>
<dbReference type="Proteomes" id="UP000182312">
    <property type="component" value="Unassembled WGS sequence"/>
</dbReference>
<feature type="transmembrane region" description="Helical" evidence="15">
    <location>
        <begin position="75"/>
        <end position="95"/>
    </location>
</feature>
<feature type="domain" description="Phosphatidylglycerol lysyltransferase C-terminal" evidence="16">
    <location>
        <begin position="574"/>
        <end position="860"/>
    </location>
</feature>
<evidence type="ECO:0000256" key="15">
    <source>
        <dbReference type="SAM" id="Phobius"/>
    </source>
</evidence>
<accession>A0A1I0TAV0</accession>
<sequence length="882" mass="94240">MTTPDGSATLTERPGRDSPDPRRRDPRGSGRGRLRAMLPYLLALALFGAGILALYRLLGPVDILAVADQIASTPWHVIGAATAATLAGYACLACYDWSALRHIGKRLPPPVALMGGFLAYAFGNTIGLTAVSGGAVRWRLYSGLGLDGYDIAAVSTFTSVAFGIAATLVGLTALAVHPTALASLLPLGAPLVRLLAILAIAAILGPLIWASVTRRQQRIGRFTISAPSPVSILAQLLISIGDIGFSALTLYLLLPGGAPDFLNFLAIFAAATMAGIVSHVPGGVGVFETVIIAALPSSAGIDKIAAALLLFRLIYYLVPFAVALVLLALFEAWRAVAADPRLTRIGRLFTATEPAFRAVEPLAPLLLAVMVFGSGLWMSLSSLLPPFTEAAETAEALFPLAFVEGSALLGSALGALLIVLSLGLVRRSLGALWLTVLAMLAGAAVSLAQNIETEQVLSLILGVAILMPFRGAFHRRSLLTHSALTPGWVVLLLAAILGVGFVLFFAHKSTPYAHELWWQFAADANAPRALRSGLLASLLVGAGSLFLLLRTPRFRPQPPGEDDLATARDIAMASDTPAACFALTGDKTIMISDDRKAFVMFGVSGNSWLAYGAPVGPAESAEEVAYSFVDTARRDGARAVFYQIGPKSVPLMLDLGMTLHKMGEEAVIDLSRFSLDGPRRKKLRAAHNRALRDGLTLELLAPPHDHGLMLRLRAISDEWLAAKKSQEKSFSVGRFHRRWLDRWPLVVVHHEGTPVAFANLLMTDSRTTCSVDLMRHAARAPAGTMEFLFTELMLRMKARGFGRFSLGMAPLSGLSPQRSGRLWDRFGDIAYRHGGAFYNFEGLRAFKAKFDPEWVPHYVATPSGMPPLLPLADAARLIARGG</sequence>
<dbReference type="GO" id="GO:0046677">
    <property type="term" value="P:response to antibiotic"/>
    <property type="evidence" value="ECO:0007669"/>
    <property type="project" value="UniProtKB-KW"/>
</dbReference>
<evidence type="ECO:0000259" key="16">
    <source>
        <dbReference type="Pfam" id="PF09924"/>
    </source>
</evidence>
<dbReference type="InterPro" id="IPR051211">
    <property type="entry name" value="PG_lysyltransferase"/>
</dbReference>
<evidence type="ECO:0000256" key="9">
    <source>
        <dbReference type="ARBA" id="ARBA00023098"/>
    </source>
</evidence>
<evidence type="ECO:0000313" key="18">
    <source>
        <dbReference type="Proteomes" id="UP000182312"/>
    </source>
</evidence>
<dbReference type="SUPFAM" id="SSF55729">
    <property type="entry name" value="Acyl-CoA N-acyltransferases (Nat)"/>
    <property type="match status" value="1"/>
</dbReference>
<dbReference type="EMBL" id="FOJO01000006">
    <property type="protein sequence ID" value="SFA48914.1"/>
    <property type="molecule type" value="Genomic_DNA"/>
</dbReference>
<evidence type="ECO:0000256" key="12">
    <source>
        <dbReference type="ARBA" id="ARBA00031899"/>
    </source>
</evidence>
<comment type="subcellular location">
    <subcellularLocation>
        <location evidence="1">Cell membrane</location>
        <topology evidence="1">Multi-pass membrane protein</topology>
    </subcellularLocation>
</comment>
<comment type="similarity">
    <text evidence="2">Belongs to the LPG synthase family.</text>
</comment>
<feature type="transmembrane region" description="Helical" evidence="15">
    <location>
        <begin position="232"/>
        <end position="254"/>
    </location>
</feature>
<keyword evidence="8 15" id="KW-1133">Transmembrane helix</keyword>
<dbReference type="GO" id="GO:0005886">
    <property type="term" value="C:plasma membrane"/>
    <property type="evidence" value="ECO:0007669"/>
    <property type="project" value="UniProtKB-SubCell"/>
</dbReference>
<evidence type="ECO:0000313" key="17">
    <source>
        <dbReference type="EMBL" id="SFA48914.1"/>
    </source>
</evidence>
<evidence type="ECO:0000256" key="11">
    <source>
        <dbReference type="ARBA" id="ARBA00023251"/>
    </source>
</evidence>
<keyword evidence="5" id="KW-1003">Cell membrane</keyword>
<evidence type="ECO:0000256" key="13">
    <source>
        <dbReference type="ARBA" id="ARBA00047540"/>
    </source>
</evidence>
<dbReference type="PANTHER" id="PTHR34697:SF2">
    <property type="entry name" value="PHOSPHATIDYLGLYCEROL LYSYLTRANSFERASE"/>
    <property type="match status" value="1"/>
</dbReference>
<dbReference type="GO" id="GO:0006629">
    <property type="term" value="P:lipid metabolic process"/>
    <property type="evidence" value="ECO:0007669"/>
    <property type="project" value="UniProtKB-KW"/>
</dbReference>
<evidence type="ECO:0000256" key="2">
    <source>
        <dbReference type="ARBA" id="ARBA00008627"/>
    </source>
</evidence>
<evidence type="ECO:0000256" key="3">
    <source>
        <dbReference type="ARBA" id="ARBA00012014"/>
    </source>
</evidence>
<feature type="region of interest" description="Disordered" evidence="14">
    <location>
        <begin position="1"/>
        <end position="31"/>
    </location>
</feature>
<proteinExistence type="inferred from homology"/>
<feature type="transmembrane region" description="Helical" evidence="15">
    <location>
        <begin position="151"/>
        <end position="176"/>
    </location>
</feature>